<dbReference type="Proteomes" id="UP000004810">
    <property type="component" value="Unassembled WGS sequence"/>
</dbReference>
<dbReference type="EMBL" id="ADBV01005921">
    <property type="protein sequence ID" value="EJW79030.1"/>
    <property type="molecule type" value="Genomic_DNA"/>
</dbReference>
<comment type="caution">
    <text evidence="1">The sequence shown here is derived from an EMBL/GenBank/DDBJ whole genome shotgun (WGS) entry which is preliminary data.</text>
</comment>
<protein>
    <submittedName>
        <fullName evidence="1">Uncharacterized protein</fullName>
    </submittedName>
</protein>
<evidence type="ECO:0000313" key="2">
    <source>
        <dbReference type="Proteomes" id="UP000004810"/>
    </source>
</evidence>
<name>J9AWU6_WUCBA</name>
<evidence type="ECO:0000313" key="1">
    <source>
        <dbReference type="EMBL" id="EJW79030.1"/>
    </source>
</evidence>
<proteinExistence type="predicted"/>
<reference evidence="2" key="1">
    <citation type="submission" date="2012-08" db="EMBL/GenBank/DDBJ databases">
        <title>The Genome Sequence of Wuchereria bancrofti.</title>
        <authorList>
            <person name="Nutman T.B."/>
            <person name="Fink D.L."/>
            <person name="Russ C."/>
            <person name="Young S."/>
            <person name="Zeng Q."/>
            <person name="Koehrsen M."/>
            <person name="Alvarado L."/>
            <person name="Berlin A."/>
            <person name="Chapman S.B."/>
            <person name="Chen Z."/>
            <person name="Freedman E."/>
            <person name="Gellesch M."/>
            <person name="Goldberg J."/>
            <person name="Griggs A."/>
            <person name="Gujja S."/>
            <person name="Heilman E.R."/>
            <person name="Heiman D."/>
            <person name="Hepburn T."/>
            <person name="Howarth C."/>
            <person name="Jen D."/>
            <person name="Larson L."/>
            <person name="Lewis B."/>
            <person name="Mehta T."/>
            <person name="Park D."/>
            <person name="Pearson M."/>
            <person name="Roberts A."/>
            <person name="Saif S."/>
            <person name="Shea T."/>
            <person name="Shenoy N."/>
            <person name="Sisk P."/>
            <person name="Stolte C."/>
            <person name="Sykes S."/>
            <person name="Walk T."/>
            <person name="White J."/>
            <person name="Yandava C."/>
            <person name="Haas B."/>
            <person name="Henn M.R."/>
            <person name="Nusbaum C."/>
            <person name="Birren B."/>
        </authorList>
    </citation>
    <scope>NUCLEOTIDE SEQUENCE [LARGE SCALE GENOMIC DNA]</scope>
    <source>
        <strain evidence="2">NA</strain>
    </source>
</reference>
<sequence length="49" mass="5981">MQAKHLKMLRDREYILLRTYNRELQFSRLMQGIMEDEEDTDDTDETTAE</sequence>
<dbReference type="AlphaFoldDB" id="J9AWU6"/>
<gene>
    <name evidence="1" type="ORF">WUBG_10062</name>
</gene>
<organism evidence="1 2">
    <name type="scientific">Wuchereria bancrofti</name>
    <dbReference type="NCBI Taxonomy" id="6293"/>
    <lineage>
        <taxon>Eukaryota</taxon>
        <taxon>Metazoa</taxon>
        <taxon>Ecdysozoa</taxon>
        <taxon>Nematoda</taxon>
        <taxon>Chromadorea</taxon>
        <taxon>Rhabditida</taxon>
        <taxon>Spirurina</taxon>
        <taxon>Spiruromorpha</taxon>
        <taxon>Filarioidea</taxon>
        <taxon>Onchocercidae</taxon>
        <taxon>Wuchereria</taxon>
    </lineage>
</organism>
<accession>J9AWU6</accession>